<dbReference type="Pfam" id="PF16976">
    <property type="entry name" value="RcpC"/>
    <property type="match status" value="1"/>
</dbReference>
<organism evidence="2 3">
    <name type="scientific">Yoonia rhodophyticola</name>
    <dbReference type="NCBI Taxonomy" id="3137370"/>
    <lineage>
        <taxon>Bacteria</taxon>
        <taxon>Pseudomonadati</taxon>
        <taxon>Pseudomonadota</taxon>
        <taxon>Alphaproteobacteria</taxon>
        <taxon>Rhodobacterales</taxon>
        <taxon>Paracoccaceae</taxon>
        <taxon>Yoonia</taxon>
    </lineage>
</organism>
<dbReference type="AlphaFoldDB" id="A0AAN0MG13"/>
<evidence type="ECO:0000259" key="1">
    <source>
        <dbReference type="SMART" id="SM00858"/>
    </source>
</evidence>
<protein>
    <submittedName>
        <fullName evidence="2">Flp pilus assembly protein CpaB</fullName>
    </submittedName>
</protein>
<dbReference type="RefSeq" id="WP_342076732.1">
    <property type="nucleotide sequence ID" value="NZ_CP151767.2"/>
</dbReference>
<dbReference type="SMART" id="SM00858">
    <property type="entry name" value="SAF"/>
    <property type="match status" value="1"/>
</dbReference>
<name>A0AAN0MG13_9RHOB</name>
<reference evidence="3" key="1">
    <citation type="submission" date="2024-04" db="EMBL/GenBank/DDBJ databases">
        <title>Phylogenomic analyses of a clade within the roseobacter group suggest taxonomic reassignments of species of the genera Aestuariivita, Citreicella, Loktanella, Nautella, Pelagibaca, Ruegeria, Thalassobius, Thiobacimonas and Tropicibacter, and the proposal o.</title>
        <authorList>
            <person name="Jeon C.O."/>
        </authorList>
    </citation>
    <scope>NUCLEOTIDE SEQUENCE [LARGE SCALE GENOMIC DNA]</scope>
    <source>
        <strain evidence="3">SS1-5</strain>
    </source>
</reference>
<dbReference type="NCBIfam" id="TIGR03177">
    <property type="entry name" value="pilus_cpaB"/>
    <property type="match status" value="1"/>
</dbReference>
<reference evidence="2 3" key="2">
    <citation type="submission" date="2024-08" db="EMBL/GenBank/DDBJ databases">
        <title>Phylogenomic analyses of a clade within the roseobacter group suggest taxonomic reassignments of species of the genera Aestuariivita, Citreicella, Loktanella, Nautella, Pelagibaca, Ruegeria, Thalassobius, Thiobacimonas and Tropicibacter, and the proposal o.</title>
        <authorList>
            <person name="Jeon C.O."/>
        </authorList>
    </citation>
    <scope>NUCLEOTIDE SEQUENCE [LARGE SCALE GENOMIC DNA]</scope>
    <source>
        <strain evidence="2 3">SS1-5</strain>
    </source>
</reference>
<dbReference type="CDD" id="cd11614">
    <property type="entry name" value="SAF_CpaB_FlgA_like"/>
    <property type="match status" value="1"/>
</dbReference>
<dbReference type="InterPro" id="IPR013974">
    <property type="entry name" value="SAF"/>
</dbReference>
<dbReference type="EMBL" id="CP151767">
    <property type="protein sequence ID" value="WZU67421.1"/>
    <property type="molecule type" value="Genomic_DNA"/>
</dbReference>
<evidence type="ECO:0000313" key="2">
    <source>
        <dbReference type="EMBL" id="WZU67421.1"/>
    </source>
</evidence>
<proteinExistence type="predicted"/>
<accession>A0AAN0MG13</accession>
<evidence type="ECO:0000313" key="3">
    <source>
        <dbReference type="Proteomes" id="UP001470809"/>
    </source>
</evidence>
<feature type="domain" description="SAF" evidence="1">
    <location>
        <begin position="48"/>
        <end position="116"/>
    </location>
</feature>
<dbReference type="InterPro" id="IPR031571">
    <property type="entry name" value="RcpC_dom"/>
</dbReference>
<gene>
    <name evidence="2" type="primary">cpaB</name>
    <name evidence="2" type="ORF">AABB31_21235</name>
</gene>
<dbReference type="Proteomes" id="UP001470809">
    <property type="component" value="Chromosome"/>
</dbReference>
<dbReference type="InterPro" id="IPR017592">
    <property type="entry name" value="Pilus_assmbl_Flp-typ_CpaB"/>
</dbReference>
<sequence>MRALFGLVLLIGMGLAGFAVYTVNGYFETQNAVIEQERARAAQAVKTVDVYAPTRALTYGDLVTAEDVQLIKYAEEFLPEGAFQTEEELFPQGVGTPRVVTRPMEVNEPILAVKVTEPGQPRGITALLDRGMRAFPIPDSVTDAFAEELRPTDRLDIFWTGNLSNGSSTTRLIMTNLEVIAVEEPDADGNGGGRGVVVQVTPSDFAALETARNAGRLSLTPVGTNDDTVIETAIQTNIEDVLGIEEVVVAPAPVQQQEQKCFITERNGTEKVQVEIQCPTGN</sequence>
<keyword evidence="3" id="KW-1185">Reference proteome</keyword>
<dbReference type="KEGG" id="yrh:AABB31_21235"/>